<dbReference type="Gene3D" id="3.40.190.150">
    <property type="entry name" value="Bordetella uptake gene, domain 1"/>
    <property type="match status" value="1"/>
</dbReference>
<dbReference type="PANTHER" id="PTHR42928:SF5">
    <property type="entry name" value="BLR1237 PROTEIN"/>
    <property type="match status" value="1"/>
</dbReference>
<protein>
    <submittedName>
        <fullName evidence="2">Tripartite-type tricarboxylate transporter receptor subunit TctC</fullName>
    </submittedName>
</protein>
<evidence type="ECO:0000313" key="3">
    <source>
        <dbReference type="Proteomes" id="UP000562027"/>
    </source>
</evidence>
<evidence type="ECO:0000313" key="2">
    <source>
        <dbReference type="EMBL" id="MBB4842360.1"/>
    </source>
</evidence>
<sequence length="319" mass="33530">MSVTLGLLAAQSARAEFPEHPITLVVPFPAGGPTDLLARDLAEALRKTLGVAVQRENIGGGGGTVGAAKVARATADGYTLLLHHIGMATAPSLVPGLSYKPLEDFDYLGLINELPMVLVGRPGLPAKNYAELSQWMVSNRGKINLANAGQGSASHLCGMLFRSVTHLDLRTVRYRGASPAMADLLADQVDLLCDQTSDTAAQIARGRIKAYAVTSTQRLTTLPNLAAVPTLDELGLKGFSVSVWHGLYAPHGTPKPALDKLAAALQQLRADPAFRAAQAAQGATLIEDGRSQGAEHKKFVKAEIAKWGAVIRAAGSYAD</sequence>
<accession>A0A840L286</accession>
<dbReference type="Proteomes" id="UP000562027">
    <property type="component" value="Unassembled WGS sequence"/>
</dbReference>
<dbReference type="SUPFAM" id="SSF53850">
    <property type="entry name" value="Periplasmic binding protein-like II"/>
    <property type="match status" value="1"/>
</dbReference>
<evidence type="ECO:0000256" key="1">
    <source>
        <dbReference type="ARBA" id="ARBA00006987"/>
    </source>
</evidence>
<dbReference type="Pfam" id="PF03401">
    <property type="entry name" value="TctC"/>
    <property type="match status" value="1"/>
</dbReference>
<dbReference type="AlphaFoldDB" id="A0A840L286"/>
<name>A0A840L286_9BURK</name>
<organism evidence="2 3">
    <name type="scientific">Roseateles oligotrophus</name>
    <dbReference type="NCBI Taxonomy" id="1769250"/>
    <lineage>
        <taxon>Bacteria</taxon>
        <taxon>Pseudomonadati</taxon>
        <taxon>Pseudomonadota</taxon>
        <taxon>Betaproteobacteria</taxon>
        <taxon>Burkholderiales</taxon>
        <taxon>Sphaerotilaceae</taxon>
        <taxon>Roseateles</taxon>
    </lineage>
</organism>
<gene>
    <name evidence="2" type="ORF">HNP55_000855</name>
</gene>
<keyword evidence="3" id="KW-1185">Reference proteome</keyword>
<dbReference type="InterPro" id="IPR005064">
    <property type="entry name" value="BUG"/>
</dbReference>
<reference evidence="2 3" key="1">
    <citation type="submission" date="2020-08" db="EMBL/GenBank/DDBJ databases">
        <title>Functional genomics of gut bacteria from endangered species of beetles.</title>
        <authorList>
            <person name="Carlos-Shanley C."/>
        </authorList>
    </citation>
    <scope>NUCLEOTIDE SEQUENCE [LARGE SCALE GENOMIC DNA]</scope>
    <source>
        <strain evidence="2 3">S00239</strain>
    </source>
</reference>
<dbReference type="PANTHER" id="PTHR42928">
    <property type="entry name" value="TRICARBOXYLATE-BINDING PROTEIN"/>
    <property type="match status" value="1"/>
</dbReference>
<dbReference type="PIRSF" id="PIRSF017082">
    <property type="entry name" value="YflP"/>
    <property type="match status" value="1"/>
</dbReference>
<dbReference type="EMBL" id="JACHLP010000001">
    <property type="protein sequence ID" value="MBB4842360.1"/>
    <property type="molecule type" value="Genomic_DNA"/>
</dbReference>
<comment type="similarity">
    <text evidence="1">Belongs to the UPF0065 (bug) family.</text>
</comment>
<dbReference type="InterPro" id="IPR042100">
    <property type="entry name" value="Bug_dom1"/>
</dbReference>
<dbReference type="Gene3D" id="3.40.190.10">
    <property type="entry name" value="Periplasmic binding protein-like II"/>
    <property type="match status" value="1"/>
</dbReference>
<keyword evidence="2" id="KW-0675">Receptor</keyword>
<proteinExistence type="inferred from homology"/>
<comment type="caution">
    <text evidence="2">The sequence shown here is derived from an EMBL/GenBank/DDBJ whole genome shotgun (WGS) entry which is preliminary data.</text>
</comment>